<evidence type="ECO:0000256" key="3">
    <source>
        <dbReference type="ARBA" id="ARBA00022553"/>
    </source>
</evidence>
<evidence type="ECO:0000256" key="2">
    <source>
        <dbReference type="ARBA" id="ARBA00012438"/>
    </source>
</evidence>
<dbReference type="PROSITE" id="PS50112">
    <property type="entry name" value="PAS"/>
    <property type="match status" value="1"/>
</dbReference>
<dbReference type="Gene3D" id="3.30.450.20">
    <property type="entry name" value="PAS domain"/>
    <property type="match status" value="1"/>
</dbReference>
<comment type="catalytic activity">
    <reaction evidence="1">
        <text>ATP + protein L-histidine = ADP + protein N-phospho-L-histidine.</text>
        <dbReference type="EC" id="2.7.13.3"/>
    </reaction>
</comment>
<dbReference type="SUPFAM" id="SSF52172">
    <property type="entry name" value="CheY-like"/>
    <property type="match status" value="1"/>
</dbReference>
<dbReference type="InterPro" id="IPR003661">
    <property type="entry name" value="HisK_dim/P_dom"/>
</dbReference>
<dbReference type="InterPro" id="IPR013656">
    <property type="entry name" value="PAS_4"/>
</dbReference>
<evidence type="ECO:0000259" key="8">
    <source>
        <dbReference type="PROSITE" id="PS50110"/>
    </source>
</evidence>
<keyword evidence="10" id="KW-0808">Transferase</keyword>
<feature type="coiled-coil region" evidence="5">
    <location>
        <begin position="27"/>
        <end position="54"/>
    </location>
</feature>
<proteinExistence type="predicted"/>
<dbReference type="Pfam" id="PF02518">
    <property type="entry name" value="HATPase_c"/>
    <property type="match status" value="1"/>
</dbReference>
<dbReference type="GO" id="GO:0000155">
    <property type="term" value="F:phosphorelay sensor kinase activity"/>
    <property type="evidence" value="ECO:0007669"/>
    <property type="project" value="InterPro"/>
</dbReference>
<evidence type="ECO:0000256" key="4">
    <source>
        <dbReference type="PROSITE-ProRule" id="PRU00169"/>
    </source>
</evidence>
<dbReference type="Pfam" id="PF08448">
    <property type="entry name" value="PAS_4"/>
    <property type="match status" value="1"/>
</dbReference>
<evidence type="ECO:0000256" key="6">
    <source>
        <dbReference type="SAM" id="MobiDB-lite"/>
    </source>
</evidence>
<dbReference type="Pfam" id="PF00512">
    <property type="entry name" value="HisKA"/>
    <property type="match status" value="1"/>
</dbReference>
<evidence type="ECO:0000259" key="9">
    <source>
        <dbReference type="PROSITE" id="PS50112"/>
    </source>
</evidence>
<dbReference type="SUPFAM" id="SSF47384">
    <property type="entry name" value="Homodimeric domain of signal transducing histidine kinase"/>
    <property type="match status" value="1"/>
</dbReference>
<dbReference type="NCBIfam" id="TIGR00229">
    <property type="entry name" value="sensory_box"/>
    <property type="match status" value="1"/>
</dbReference>
<feature type="domain" description="PAS" evidence="9">
    <location>
        <begin position="76"/>
        <end position="121"/>
    </location>
</feature>
<dbReference type="Pfam" id="PF00072">
    <property type="entry name" value="Response_reg"/>
    <property type="match status" value="1"/>
</dbReference>
<dbReference type="SMART" id="SM00388">
    <property type="entry name" value="HisKA"/>
    <property type="match status" value="1"/>
</dbReference>
<dbReference type="EC" id="2.7.13.3" evidence="2"/>
<feature type="modified residue" description="4-aspartylphosphate" evidence="4">
    <location>
        <position position="534"/>
    </location>
</feature>
<dbReference type="InterPro" id="IPR000014">
    <property type="entry name" value="PAS"/>
</dbReference>
<dbReference type="PROSITE" id="PS50109">
    <property type="entry name" value="HIS_KIN"/>
    <property type="match status" value="1"/>
</dbReference>
<dbReference type="Gene3D" id="3.30.565.10">
    <property type="entry name" value="Histidine kinase-like ATPase, C-terminal domain"/>
    <property type="match status" value="1"/>
</dbReference>
<dbReference type="PROSITE" id="PS50110">
    <property type="entry name" value="RESPONSE_REGULATORY"/>
    <property type="match status" value="1"/>
</dbReference>
<feature type="region of interest" description="Disordered" evidence="6">
    <location>
        <begin position="1"/>
        <end position="26"/>
    </location>
</feature>
<feature type="domain" description="Histidine kinase" evidence="7">
    <location>
        <begin position="232"/>
        <end position="461"/>
    </location>
</feature>
<dbReference type="SMART" id="SM00387">
    <property type="entry name" value="HATPase_c"/>
    <property type="match status" value="1"/>
</dbReference>
<dbReference type="InterPro" id="IPR036097">
    <property type="entry name" value="HisK_dim/P_sf"/>
</dbReference>
<dbReference type="SUPFAM" id="SSF55874">
    <property type="entry name" value="ATPase domain of HSP90 chaperone/DNA topoisomerase II/histidine kinase"/>
    <property type="match status" value="1"/>
</dbReference>
<dbReference type="InterPro" id="IPR036890">
    <property type="entry name" value="HATPase_C_sf"/>
</dbReference>
<protein>
    <recommendedName>
        <fullName evidence="2">histidine kinase</fullName>
        <ecNumber evidence="2">2.7.13.3</ecNumber>
    </recommendedName>
</protein>
<name>A0A2N9AKS2_METEX</name>
<evidence type="ECO:0000259" key="7">
    <source>
        <dbReference type="PROSITE" id="PS50109"/>
    </source>
</evidence>
<organism evidence="10 11">
    <name type="scientific">Methylorubrum extorquens</name>
    <name type="common">Methylobacterium dichloromethanicum</name>
    <name type="synonym">Methylobacterium extorquens</name>
    <dbReference type="NCBI Taxonomy" id="408"/>
    <lineage>
        <taxon>Bacteria</taxon>
        <taxon>Pseudomonadati</taxon>
        <taxon>Pseudomonadota</taxon>
        <taxon>Alphaproteobacteria</taxon>
        <taxon>Hyphomicrobiales</taxon>
        <taxon>Methylobacteriaceae</taxon>
        <taxon>Methylorubrum</taxon>
    </lineage>
</organism>
<evidence type="ECO:0000313" key="10">
    <source>
        <dbReference type="EMBL" id="SOR27954.1"/>
    </source>
</evidence>
<reference evidence="11" key="1">
    <citation type="submission" date="2017-10" db="EMBL/GenBank/DDBJ databases">
        <authorList>
            <person name="Regsiter A."/>
            <person name="William W."/>
        </authorList>
    </citation>
    <scope>NUCLEOTIDE SEQUENCE [LARGE SCALE GENOMIC DNA]</scope>
</reference>
<dbReference type="PANTHER" id="PTHR43065">
    <property type="entry name" value="SENSOR HISTIDINE KINASE"/>
    <property type="match status" value="1"/>
</dbReference>
<dbReference type="SMART" id="SM00091">
    <property type="entry name" value="PAS"/>
    <property type="match status" value="1"/>
</dbReference>
<accession>A0A2N9AKS2</accession>
<dbReference type="Gene3D" id="3.40.50.2300">
    <property type="match status" value="1"/>
</dbReference>
<gene>
    <name evidence="10" type="ORF">TK0001_1352</name>
</gene>
<sequence>MSSTGLDSAGSDSAGPPMSTEPDATALDEAQARIRTLEARLEEVEDTLAAIRRGDFDAIVVEGPSGERLVYTLENADRPYRVLIEQIQEGAFTLGPDGTLLYCNRRLAETLGTPQERLIGQPFARFAAGGQDAALAALITQAARMPARGEIALCDEAGVERPAYLSLNRLDGDGDTLLLCGVITDLTAERLRLHELAEANERLRAEVAERERIEEALRQSQKMEAVGQLTGGVAHDFNNLLTVIKSSTDLLKRPDLAEERRRRYVDAISDTVARAAKLTGQLLAFARRQALKPEVFDAGRGVASVADMVGTLTGARIQVKTLIEPCFDAAGEPFACLVEADPSQFDTALVNMVVNARDAMDGEGTLTIRVAHAGQIPALRTHPAVPGDFVAVAISDTGTGIAPADLSRIFEPFFTTKGVGQGTGLGLSQVFGFAKQSGGDIAVESVLGQGTTFTLFLPRAKVAPTMVESADEPEPLAPGHGTCVLLVEDNREVGAFATQALAELGYGTVWAMDAEQALAELDRTPERFDVVFTDVVMPGMNGVELARTILGRTPGMPIVLSSGYSHVLAEDGRHGFPLLHKPYSVEDLSRILRRAIQRRAARAR</sequence>
<keyword evidence="3 4" id="KW-0597">Phosphoprotein</keyword>
<dbReference type="InterPro" id="IPR004358">
    <property type="entry name" value="Sig_transdc_His_kin-like_C"/>
</dbReference>
<dbReference type="Gene3D" id="1.10.287.130">
    <property type="match status" value="1"/>
</dbReference>
<dbReference type="SUPFAM" id="SSF55785">
    <property type="entry name" value="PYP-like sensor domain (PAS domain)"/>
    <property type="match status" value="1"/>
</dbReference>
<feature type="domain" description="Response regulatory" evidence="8">
    <location>
        <begin position="483"/>
        <end position="596"/>
    </location>
</feature>
<dbReference type="InterPro" id="IPR011006">
    <property type="entry name" value="CheY-like_superfamily"/>
</dbReference>
<evidence type="ECO:0000256" key="1">
    <source>
        <dbReference type="ARBA" id="ARBA00000085"/>
    </source>
</evidence>
<evidence type="ECO:0000313" key="11">
    <source>
        <dbReference type="Proteomes" id="UP000233769"/>
    </source>
</evidence>
<feature type="coiled-coil region" evidence="5">
    <location>
        <begin position="186"/>
        <end position="223"/>
    </location>
</feature>
<dbReference type="PANTHER" id="PTHR43065:SF49">
    <property type="entry name" value="HISTIDINE KINASE"/>
    <property type="match status" value="1"/>
</dbReference>
<dbReference type="InterPro" id="IPR005467">
    <property type="entry name" value="His_kinase_dom"/>
</dbReference>
<dbReference type="AlphaFoldDB" id="A0A2N9AKS2"/>
<dbReference type="InterPro" id="IPR001789">
    <property type="entry name" value="Sig_transdc_resp-reg_receiver"/>
</dbReference>
<keyword evidence="10" id="KW-0418">Kinase</keyword>
<dbReference type="CDD" id="cd00130">
    <property type="entry name" value="PAS"/>
    <property type="match status" value="1"/>
</dbReference>
<dbReference type="PRINTS" id="PR00344">
    <property type="entry name" value="BCTRLSENSOR"/>
</dbReference>
<dbReference type="EMBL" id="LT962688">
    <property type="protein sequence ID" value="SOR27954.1"/>
    <property type="molecule type" value="Genomic_DNA"/>
</dbReference>
<dbReference type="SMART" id="SM00448">
    <property type="entry name" value="REC"/>
    <property type="match status" value="1"/>
</dbReference>
<dbReference type="InterPro" id="IPR003594">
    <property type="entry name" value="HATPase_dom"/>
</dbReference>
<keyword evidence="5" id="KW-0175">Coiled coil</keyword>
<evidence type="ECO:0000256" key="5">
    <source>
        <dbReference type="SAM" id="Coils"/>
    </source>
</evidence>
<dbReference type="Proteomes" id="UP000233769">
    <property type="component" value="Chromosome tk0001"/>
</dbReference>
<dbReference type="CDD" id="cd00082">
    <property type="entry name" value="HisKA"/>
    <property type="match status" value="1"/>
</dbReference>
<dbReference type="InterPro" id="IPR035965">
    <property type="entry name" value="PAS-like_dom_sf"/>
</dbReference>